<evidence type="ECO:0000313" key="10">
    <source>
        <dbReference type="EMBL" id="AWN22412.1"/>
    </source>
</evidence>
<dbReference type="InterPro" id="IPR030400">
    <property type="entry name" value="Sedolisin_dom"/>
</dbReference>
<dbReference type="EMBL" id="CP029494">
    <property type="protein sequence ID" value="AWN22412.1"/>
    <property type="molecule type" value="Genomic_DNA"/>
</dbReference>
<evidence type="ECO:0000256" key="3">
    <source>
        <dbReference type="ARBA" id="ARBA00022723"/>
    </source>
</evidence>
<dbReference type="PROSITE" id="PS51695">
    <property type="entry name" value="SEDOLISIN"/>
    <property type="match status" value="1"/>
</dbReference>
<evidence type="ECO:0000259" key="9">
    <source>
        <dbReference type="PROSITE" id="PS51695"/>
    </source>
</evidence>
<keyword evidence="11" id="KW-1185">Reference proteome</keyword>
<dbReference type="OrthoDB" id="9002785at2"/>
<evidence type="ECO:0000256" key="8">
    <source>
        <dbReference type="SAM" id="MobiDB-lite"/>
    </source>
</evidence>
<feature type="region of interest" description="Disordered" evidence="8">
    <location>
        <begin position="1"/>
        <end position="37"/>
    </location>
</feature>
<dbReference type="PANTHER" id="PTHR14218">
    <property type="entry name" value="PROTEASE S8 TRIPEPTIDYL PEPTIDASE I CLN2"/>
    <property type="match status" value="1"/>
</dbReference>
<dbReference type="KEGG" id="dez:DKM44_03495"/>
<keyword evidence="3" id="KW-0479">Metal-binding</keyword>
<dbReference type="Proteomes" id="UP000245368">
    <property type="component" value="Chromosome"/>
</dbReference>
<dbReference type="InterPro" id="IPR036852">
    <property type="entry name" value="Peptidase_S8/S53_dom_sf"/>
</dbReference>
<evidence type="ECO:0000313" key="11">
    <source>
        <dbReference type="Proteomes" id="UP000245368"/>
    </source>
</evidence>
<dbReference type="PANTHER" id="PTHR14218:SF15">
    <property type="entry name" value="TRIPEPTIDYL-PEPTIDASE 1"/>
    <property type="match status" value="1"/>
</dbReference>
<dbReference type="InterPro" id="IPR050819">
    <property type="entry name" value="Tripeptidyl-peptidase_I"/>
</dbReference>
<evidence type="ECO:0000256" key="4">
    <source>
        <dbReference type="ARBA" id="ARBA00022801"/>
    </source>
</evidence>
<dbReference type="CDD" id="cd04056">
    <property type="entry name" value="Peptidases_S53"/>
    <property type="match status" value="1"/>
</dbReference>
<proteinExistence type="predicted"/>
<dbReference type="InterPro" id="IPR000209">
    <property type="entry name" value="Peptidase_S8/S53_dom"/>
</dbReference>
<keyword evidence="5" id="KW-0720">Serine protease</keyword>
<dbReference type="GO" id="GO:0008240">
    <property type="term" value="F:tripeptidyl-peptidase activity"/>
    <property type="evidence" value="ECO:0007669"/>
    <property type="project" value="TreeGrafter"/>
</dbReference>
<sequence length="522" mass="53630">MADDQTETAPPPQPLGGSVRTLPQNARPLGPTPPESELDVTLRLRGPQMQPRLQAAPMSREAFARQYGASESDIARVEQFAHDHELSVVEVSAARRSVILRGTAAQLQGAFGVSLTLYGAGSVTFRGRSGPVNLPPELQGVVEGVFGLDNRPQAHPQFRLAAPVGQPGVAFPHAASSSFTPPELAELYGFPAGDGAGQTIAILELGGGYRKADLKAYFAGLGLPTPRVTAVSVDGGRNAPSHDPGSADGEVMLDIEVAGAIAPGAHIAVYFAPNTDAGFLNALTTAVHDARRKPSIVSISWGAAEPQWTLQAMQAMNSAFQEAAMLGVTVLCAAGDDGSGDRVGDGLAHADFPASSPWATACGGTRLEAAAGQITREVVWNEPGHGATGGGVSEVFGLPDYQQGAGVPPSVNPGHPVGRGVPDISAVADPLTGYQVRVDGQNMVIGGTSAVSPLWAGLVARLNARLGRPLGFLNPLLYLNTPVRDIVDGNNGAYAAGQGWDACTGLGSPDGAKLAALDGTVR</sequence>
<dbReference type="SUPFAM" id="SSF52743">
    <property type="entry name" value="Subtilisin-like"/>
    <property type="match status" value="1"/>
</dbReference>
<keyword evidence="6" id="KW-0106">Calcium</keyword>
<keyword evidence="4" id="KW-0378">Hydrolase</keyword>
<dbReference type="Pfam" id="PF00082">
    <property type="entry name" value="Peptidase_S8"/>
    <property type="match status" value="1"/>
</dbReference>
<gene>
    <name evidence="10" type="ORF">DKM44_03495</name>
</gene>
<accession>A0A2Z3JBK3</accession>
<dbReference type="GO" id="GO:0006508">
    <property type="term" value="P:proteolysis"/>
    <property type="evidence" value="ECO:0007669"/>
    <property type="project" value="UniProtKB-KW"/>
</dbReference>
<comment type="cofactor">
    <cofactor evidence="1">
        <name>Ca(2+)</name>
        <dbReference type="ChEBI" id="CHEBI:29108"/>
    </cofactor>
</comment>
<dbReference type="SUPFAM" id="SSF54897">
    <property type="entry name" value="Protease propeptides/inhibitors"/>
    <property type="match status" value="1"/>
</dbReference>
<keyword evidence="7" id="KW-0865">Zymogen</keyword>
<organism evidence="10 11">
    <name type="scientific">Deinococcus irradiatisoli</name>
    <dbReference type="NCBI Taxonomy" id="2202254"/>
    <lineage>
        <taxon>Bacteria</taxon>
        <taxon>Thermotogati</taxon>
        <taxon>Deinococcota</taxon>
        <taxon>Deinococci</taxon>
        <taxon>Deinococcales</taxon>
        <taxon>Deinococcaceae</taxon>
        <taxon>Deinococcus</taxon>
    </lineage>
</organism>
<feature type="domain" description="Peptidase S53" evidence="9">
    <location>
        <begin position="178"/>
        <end position="521"/>
    </location>
</feature>
<dbReference type="Pfam" id="PF09286">
    <property type="entry name" value="Pro-kuma_activ"/>
    <property type="match status" value="1"/>
</dbReference>
<name>A0A2Z3JBK3_9DEIO</name>
<dbReference type="InterPro" id="IPR015366">
    <property type="entry name" value="S53_propep"/>
</dbReference>
<protein>
    <submittedName>
        <fullName evidence="10">Peptidase S53</fullName>
    </submittedName>
</protein>
<evidence type="ECO:0000256" key="2">
    <source>
        <dbReference type="ARBA" id="ARBA00022670"/>
    </source>
</evidence>
<dbReference type="AlphaFoldDB" id="A0A2Z3JBK3"/>
<dbReference type="SMART" id="SM00944">
    <property type="entry name" value="Pro-kuma_activ"/>
    <property type="match status" value="1"/>
</dbReference>
<keyword evidence="2" id="KW-0645">Protease</keyword>
<evidence type="ECO:0000256" key="5">
    <source>
        <dbReference type="ARBA" id="ARBA00022825"/>
    </source>
</evidence>
<dbReference type="RefSeq" id="WP_109825459.1">
    <property type="nucleotide sequence ID" value="NZ_CP029494.1"/>
</dbReference>
<evidence type="ECO:0000256" key="1">
    <source>
        <dbReference type="ARBA" id="ARBA00001913"/>
    </source>
</evidence>
<reference evidence="10 11" key="1">
    <citation type="submission" date="2018-05" db="EMBL/GenBank/DDBJ databases">
        <title>Complete Genome Sequence of Deinococcus sp. strain 17bor-2.</title>
        <authorList>
            <person name="Srinivasan S."/>
        </authorList>
    </citation>
    <scope>NUCLEOTIDE SEQUENCE [LARGE SCALE GENOMIC DNA]</scope>
    <source>
        <strain evidence="10 11">17bor-2</strain>
    </source>
</reference>
<dbReference type="GO" id="GO:0046872">
    <property type="term" value="F:metal ion binding"/>
    <property type="evidence" value="ECO:0007669"/>
    <property type="project" value="UniProtKB-KW"/>
</dbReference>
<dbReference type="Gene3D" id="3.40.50.200">
    <property type="entry name" value="Peptidase S8/S53 domain"/>
    <property type="match status" value="1"/>
</dbReference>
<dbReference type="CDD" id="cd11377">
    <property type="entry name" value="Pro-peptidase_S53"/>
    <property type="match status" value="1"/>
</dbReference>
<dbReference type="GO" id="GO:0004252">
    <property type="term" value="F:serine-type endopeptidase activity"/>
    <property type="evidence" value="ECO:0007669"/>
    <property type="project" value="InterPro"/>
</dbReference>
<evidence type="ECO:0000256" key="6">
    <source>
        <dbReference type="ARBA" id="ARBA00022837"/>
    </source>
</evidence>
<evidence type="ECO:0000256" key="7">
    <source>
        <dbReference type="ARBA" id="ARBA00023145"/>
    </source>
</evidence>